<dbReference type="GO" id="GO:0005524">
    <property type="term" value="F:ATP binding"/>
    <property type="evidence" value="ECO:0007669"/>
    <property type="project" value="UniProtKB-KW"/>
</dbReference>
<dbReference type="Gene3D" id="3.30.930.10">
    <property type="entry name" value="Bira Bifunctional Protein, Domain 2"/>
    <property type="match status" value="1"/>
</dbReference>
<evidence type="ECO:0000256" key="1">
    <source>
        <dbReference type="ARBA" id="ARBA00022598"/>
    </source>
</evidence>
<dbReference type="NCBIfam" id="TIGR00121">
    <property type="entry name" value="birA_ligase"/>
    <property type="match status" value="1"/>
</dbReference>
<accession>A0A3B0VXA1</accession>
<dbReference type="GO" id="GO:0004077">
    <property type="term" value="F:biotin--[biotin carboxyl-carrier protein] ligase activity"/>
    <property type="evidence" value="ECO:0007669"/>
    <property type="project" value="InterPro"/>
</dbReference>
<organism evidence="5">
    <name type="scientific">hydrothermal vent metagenome</name>
    <dbReference type="NCBI Taxonomy" id="652676"/>
    <lineage>
        <taxon>unclassified sequences</taxon>
        <taxon>metagenomes</taxon>
        <taxon>ecological metagenomes</taxon>
    </lineage>
</organism>
<evidence type="ECO:0000313" key="5">
    <source>
        <dbReference type="EMBL" id="VAW44743.1"/>
    </source>
</evidence>
<reference evidence="5" key="1">
    <citation type="submission" date="2018-06" db="EMBL/GenBank/DDBJ databases">
        <authorList>
            <person name="Zhirakovskaya E."/>
        </authorList>
    </citation>
    <scope>NUCLEOTIDE SEQUENCE</scope>
</reference>
<gene>
    <name evidence="5" type="ORF">MNBD_GAMMA02-1779</name>
</gene>
<evidence type="ECO:0000256" key="3">
    <source>
        <dbReference type="ARBA" id="ARBA00022840"/>
    </source>
</evidence>
<dbReference type="InterPro" id="IPR004143">
    <property type="entry name" value="BPL_LPL_catalytic"/>
</dbReference>
<dbReference type="SUPFAM" id="SSF50037">
    <property type="entry name" value="C-terminal domain of transcriptional repressors"/>
    <property type="match status" value="1"/>
</dbReference>
<dbReference type="SUPFAM" id="SSF55681">
    <property type="entry name" value="Class II aaRS and biotin synthetases"/>
    <property type="match status" value="1"/>
</dbReference>
<dbReference type="InterPro" id="IPR045864">
    <property type="entry name" value="aa-tRNA-synth_II/BPL/LPL"/>
</dbReference>
<dbReference type="PROSITE" id="PS51733">
    <property type="entry name" value="BPL_LPL_CATALYTIC"/>
    <property type="match status" value="1"/>
</dbReference>
<dbReference type="Gene3D" id="2.30.30.100">
    <property type="match status" value="1"/>
</dbReference>
<dbReference type="PANTHER" id="PTHR12835">
    <property type="entry name" value="BIOTIN PROTEIN LIGASE"/>
    <property type="match status" value="1"/>
</dbReference>
<feature type="domain" description="BPL/LPL catalytic" evidence="4">
    <location>
        <begin position="1"/>
        <end position="95"/>
    </location>
</feature>
<dbReference type="GO" id="GO:0005737">
    <property type="term" value="C:cytoplasm"/>
    <property type="evidence" value="ECO:0007669"/>
    <property type="project" value="TreeGrafter"/>
</dbReference>
<dbReference type="InterPro" id="IPR004408">
    <property type="entry name" value="Biotin_CoA_COase_ligase"/>
</dbReference>
<dbReference type="Pfam" id="PF02237">
    <property type="entry name" value="BPL_C"/>
    <property type="match status" value="1"/>
</dbReference>
<keyword evidence="3" id="KW-0067">ATP-binding</keyword>
<name>A0A3B0VXA1_9ZZZZ</name>
<dbReference type="EMBL" id="UOFA01000130">
    <property type="protein sequence ID" value="VAW44743.1"/>
    <property type="molecule type" value="Genomic_DNA"/>
</dbReference>
<dbReference type="AlphaFoldDB" id="A0A3B0VXA1"/>
<evidence type="ECO:0000259" key="4">
    <source>
        <dbReference type="PROSITE" id="PS51733"/>
    </source>
</evidence>
<dbReference type="InterPro" id="IPR008988">
    <property type="entry name" value="Transcriptional_repressor_C"/>
</dbReference>
<proteinExistence type="predicted"/>
<feature type="non-terminal residue" evidence="5">
    <location>
        <position position="1"/>
    </location>
</feature>
<evidence type="ECO:0000256" key="2">
    <source>
        <dbReference type="ARBA" id="ARBA00022741"/>
    </source>
</evidence>
<dbReference type="Pfam" id="PF03099">
    <property type="entry name" value="BPL_LplA_LipB"/>
    <property type="match status" value="1"/>
</dbReference>
<keyword evidence="1" id="KW-0436">Ligase</keyword>
<dbReference type="InterPro" id="IPR003142">
    <property type="entry name" value="BPL_C"/>
</dbReference>
<keyword evidence="2" id="KW-0547">Nucleotide-binding</keyword>
<sequence>FEPKAIVQLKWPNDLYHGGEKFAGILINLIPKQQHTEVIVGIGINWQLTAEQLESIDQPVCNLPLPQLALNQKPSRSLFIAQLVAHIESHNQQFIQQGLSGFLGQWQKHDYLLNQRIAVSGEHQLETGEYQGINQQGELLLQTSQGIKTFCSGEVSVKAV</sequence>
<dbReference type="PANTHER" id="PTHR12835:SF5">
    <property type="entry name" value="BIOTIN--PROTEIN LIGASE"/>
    <property type="match status" value="1"/>
</dbReference>
<protein>
    <recommendedName>
        <fullName evidence="4">BPL/LPL catalytic domain-containing protein</fullName>
    </recommendedName>
</protein>